<dbReference type="Proteomes" id="UP000006640">
    <property type="component" value="Chromosome"/>
</dbReference>
<reference evidence="1 2" key="1">
    <citation type="submission" date="2010-01" db="EMBL/GenBank/DDBJ databases">
        <title>The complete genome of Thermobispora bispora DSM 43833.</title>
        <authorList>
            <consortium name="US DOE Joint Genome Institute (JGI-PGF)"/>
            <person name="Lucas S."/>
            <person name="Copeland A."/>
            <person name="Lapidus A."/>
            <person name="Glavina del Rio T."/>
            <person name="Dalin E."/>
            <person name="Tice H."/>
            <person name="Bruce D."/>
            <person name="Goodwin L."/>
            <person name="Pitluck S."/>
            <person name="Kyrpides N."/>
            <person name="Mavromatis K."/>
            <person name="Ivanova N."/>
            <person name="Mikhailova N."/>
            <person name="Chertkov O."/>
            <person name="Brettin T."/>
            <person name="Detter J.C."/>
            <person name="Han C."/>
            <person name="Larimer F."/>
            <person name="Land M."/>
            <person name="Hauser L."/>
            <person name="Markowitz V."/>
            <person name="Cheng J.-F."/>
            <person name="Hugenholtz P."/>
            <person name="Woyke T."/>
            <person name="Wu D."/>
            <person name="Jando M."/>
            <person name="Schneider S."/>
            <person name="Klenk H.-P."/>
            <person name="Eisen J.A."/>
        </authorList>
    </citation>
    <scope>NUCLEOTIDE SEQUENCE [LARGE SCALE GENOMIC DNA]</scope>
    <source>
        <strain evidence="2">ATCC 19993 / DSM 43833 / CBS 139.67 / JCM 10125 / KCTC 9307 / NBRC 14880 / R51</strain>
    </source>
</reference>
<dbReference type="InterPro" id="IPR045660">
    <property type="entry name" value="DUF6390"/>
</dbReference>
<accession>D6Y8W5</accession>
<gene>
    <name evidence="1" type="ordered locus">Tbis_3237</name>
</gene>
<proteinExistence type="predicted"/>
<evidence type="ECO:0000313" key="1">
    <source>
        <dbReference type="EMBL" id="ADG89927.1"/>
    </source>
</evidence>
<dbReference type="RefSeq" id="WP_013133460.1">
    <property type="nucleotide sequence ID" value="NC_014165.1"/>
</dbReference>
<dbReference type="OrthoDB" id="2111648at2"/>
<dbReference type="Pfam" id="PF19927">
    <property type="entry name" value="DUF6390"/>
    <property type="match status" value="1"/>
</dbReference>
<dbReference type="EMBL" id="CP001874">
    <property type="protein sequence ID" value="ADG89927.1"/>
    <property type="molecule type" value="Genomic_DNA"/>
</dbReference>
<dbReference type="KEGG" id="tbi:Tbis_3237"/>
<dbReference type="STRING" id="469371.Tbis_3237"/>
<name>D6Y8W5_THEBD</name>
<evidence type="ECO:0000313" key="2">
    <source>
        <dbReference type="Proteomes" id="UP000006640"/>
    </source>
</evidence>
<dbReference type="AlphaFoldDB" id="D6Y8W5"/>
<organism evidence="1 2">
    <name type="scientific">Thermobispora bispora (strain ATCC 19993 / DSM 43833 / CBS 139.67 / JCM 10125 / KCTC 9307 / NBRC 14880 / R51)</name>
    <dbReference type="NCBI Taxonomy" id="469371"/>
    <lineage>
        <taxon>Bacteria</taxon>
        <taxon>Bacillati</taxon>
        <taxon>Actinomycetota</taxon>
        <taxon>Actinomycetes</taxon>
        <taxon>Streptosporangiales</taxon>
        <taxon>Streptosporangiaceae</taxon>
        <taxon>Thermobispora</taxon>
    </lineage>
</organism>
<sequence>MSGPARGATAEFAGERLFARYAHAPNELGYCGPADSRPLLDAGVTGADPAAVRAAARAFHGAWPYLEIIARLAGIADPLDHRVVEAYWIGGGIGDAIDAAEFGRALLAHIKPQAGHYWRHLTEDVIEEAAPNHCFHVFGVYPWSRLLGPVHFEHPLQVLDGCRIRWATVLEREEDHLVVRTRRLTWDGGRLGLSEPVVERVARTVGGIDLLPGARPGDRVAVHWSRVCDVLTPEQVERLRRTTLAQLEATNRRLARGGGPA</sequence>
<keyword evidence="2" id="KW-1185">Reference proteome</keyword>
<dbReference type="HOGENOM" id="CLU_1131747_0_0_11"/>
<protein>
    <submittedName>
        <fullName evidence="1">Uncharacterized protein</fullName>
    </submittedName>
</protein>
<dbReference type="eggNOG" id="ENOG50306AN">
    <property type="taxonomic scope" value="Bacteria"/>
</dbReference>